<keyword evidence="7 10" id="KW-0067">ATP-binding</keyword>
<comment type="similarity">
    <text evidence="2">Belongs to the ABC transporter superfamily.</text>
</comment>
<dbReference type="EMBL" id="JAPJZI010000001">
    <property type="protein sequence ID" value="MDA5397592.1"/>
    <property type="molecule type" value="Genomic_DNA"/>
</dbReference>
<dbReference type="Gene3D" id="3.40.50.300">
    <property type="entry name" value="P-loop containing nucleotide triphosphate hydrolases"/>
    <property type="match status" value="1"/>
</dbReference>
<keyword evidence="11" id="KW-1185">Reference proteome</keyword>
<dbReference type="InterPro" id="IPR003439">
    <property type="entry name" value="ABC_transporter-like_ATP-bd"/>
</dbReference>
<keyword evidence="6" id="KW-0547">Nucleotide-binding</keyword>
<dbReference type="PROSITE" id="PS50893">
    <property type="entry name" value="ABC_TRANSPORTER_2"/>
    <property type="match status" value="1"/>
</dbReference>
<dbReference type="GO" id="GO:1990060">
    <property type="term" value="C:maltose transport complex"/>
    <property type="evidence" value="ECO:0007669"/>
    <property type="project" value="TreeGrafter"/>
</dbReference>
<dbReference type="SUPFAM" id="SSF52540">
    <property type="entry name" value="P-loop containing nucleoside triphosphate hydrolases"/>
    <property type="match status" value="1"/>
</dbReference>
<dbReference type="InterPro" id="IPR017871">
    <property type="entry name" value="ABC_transporter-like_CS"/>
</dbReference>
<dbReference type="GO" id="GO:0005524">
    <property type="term" value="F:ATP binding"/>
    <property type="evidence" value="ECO:0007669"/>
    <property type="project" value="UniProtKB-KW"/>
</dbReference>
<dbReference type="AlphaFoldDB" id="A0A9X3UFH0"/>
<keyword evidence="5" id="KW-0997">Cell inner membrane</keyword>
<dbReference type="FunFam" id="3.40.50.300:FF:000042">
    <property type="entry name" value="Maltose/maltodextrin ABC transporter, ATP-binding protein"/>
    <property type="match status" value="1"/>
</dbReference>
<keyword evidence="8" id="KW-0472">Membrane</keyword>
<dbReference type="InterPro" id="IPR027417">
    <property type="entry name" value="P-loop_NTPase"/>
</dbReference>
<dbReference type="NCBIfam" id="NF008653">
    <property type="entry name" value="PRK11650.1"/>
    <property type="match status" value="1"/>
</dbReference>
<proteinExistence type="inferred from homology"/>
<accession>A0A9X3UFH0</accession>
<comment type="subcellular location">
    <subcellularLocation>
        <location evidence="1">Cell inner membrane</location>
        <topology evidence="1">Peripheral membrane protein</topology>
    </subcellularLocation>
</comment>
<dbReference type="GO" id="GO:0055052">
    <property type="term" value="C:ATP-binding cassette (ABC) transporter complex, substrate-binding subunit-containing"/>
    <property type="evidence" value="ECO:0007669"/>
    <property type="project" value="TreeGrafter"/>
</dbReference>
<evidence type="ECO:0000259" key="9">
    <source>
        <dbReference type="PROSITE" id="PS50893"/>
    </source>
</evidence>
<dbReference type="InterPro" id="IPR012340">
    <property type="entry name" value="NA-bd_OB-fold"/>
</dbReference>
<name>A0A9X3UFH0_9HYPH</name>
<evidence type="ECO:0000256" key="7">
    <source>
        <dbReference type="ARBA" id="ARBA00022840"/>
    </source>
</evidence>
<dbReference type="RefSeq" id="WP_267989051.1">
    <property type="nucleotide sequence ID" value="NZ_JAPJZI010000001.1"/>
</dbReference>
<evidence type="ECO:0000256" key="6">
    <source>
        <dbReference type="ARBA" id="ARBA00022741"/>
    </source>
</evidence>
<comment type="caution">
    <text evidence="10">The sequence shown here is derived from an EMBL/GenBank/DDBJ whole genome shotgun (WGS) entry which is preliminary data.</text>
</comment>
<evidence type="ECO:0000256" key="3">
    <source>
        <dbReference type="ARBA" id="ARBA00022448"/>
    </source>
</evidence>
<gene>
    <name evidence="10" type="primary">ugpC</name>
    <name evidence="10" type="ORF">OQ273_03300</name>
</gene>
<dbReference type="Proteomes" id="UP001151234">
    <property type="component" value="Unassembled WGS sequence"/>
</dbReference>
<evidence type="ECO:0000256" key="4">
    <source>
        <dbReference type="ARBA" id="ARBA00022475"/>
    </source>
</evidence>
<keyword evidence="3" id="KW-0813">Transport</keyword>
<dbReference type="Pfam" id="PF00005">
    <property type="entry name" value="ABC_tran"/>
    <property type="match status" value="1"/>
</dbReference>
<dbReference type="PANTHER" id="PTHR43875:SF3">
    <property type="entry name" value="MALTOSE_MALTODEXTRIN IMPORT ATP-BINDING PROTEIN MALK"/>
    <property type="match status" value="1"/>
</dbReference>
<reference evidence="10" key="1">
    <citation type="submission" date="2022-11" db="EMBL/GenBank/DDBJ databases">
        <title>Draft genome sequence of Hoeflea poritis E7-10 and Hoeflea prorocentri PM5-8, separated from scleractinian coral Porites lutea and marine dinoflagellate.</title>
        <authorList>
            <person name="Zhang G."/>
            <person name="Wei Q."/>
            <person name="Cai L."/>
        </authorList>
    </citation>
    <scope>NUCLEOTIDE SEQUENCE</scope>
    <source>
        <strain evidence="10">PM5-8</strain>
    </source>
</reference>
<evidence type="ECO:0000256" key="1">
    <source>
        <dbReference type="ARBA" id="ARBA00004417"/>
    </source>
</evidence>
<evidence type="ECO:0000256" key="5">
    <source>
        <dbReference type="ARBA" id="ARBA00022519"/>
    </source>
</evidence>
<keyword evidence="4" id="KW-1003">Cell membrane</keyword>
<dbReference type="InterPro" id="IPR047641">
    <property type="entry name" value="ABC_transpr_MalK/UgpC-like"/>
</dbReference>
<dbReference type="InterPro" id="IPR003593">
    <property type="entry name" value="AAA+_ATPase"/>
</dbReference>
<evidence type="ECO:0000256" key="2">
    <source>
        <dbReference type="ARBA" id="ARBA00005417"/>
    </source>
</evidence>
<dbReference type="CDD" id="cd03301">
    <property type="entry name" value="ABC_MalK_N"/>
    <property type="match status" value="1"/>
</dbReference>
<dbReference type="Gene3D" id="2.40.50.100">
    <property type="match status" value="1"/>
</dbReference>
<dbReference type="GO" id="GO:0016887">
    <property type="term" value="F:ATP hydrolysis activity"/>
    <property type="evidence" value="ECO:0007669"/>
    <property type="project" value="InterPro"/>
</dbReference>
<dbReference type="GO" id="GO:0015423">
    <property type="term" value="F:ABC-type maltose transporter activity"/>
    <property type="evidence" value="ECO:0007669"/>
    <property type="project" value="TreeGrafter"/>
</dbReference>
<dbReference type="InterPro" id="IPR015855">
    <property type="entry name" value="ABC_transpr_MalK-like"/>
</dbReference>
<dbReference type="PROSITE" id="PS00211">
    <property type="entry name" value="ABC_TRANSPORTER_1"/>
    <property type="match status" value="1"/>
</dbReference>
<protein>
    <submittedName>
        <fullName evidence="10">Sn-glycerol-3-phosphate ABC transporter ATP-binding protein UgpC</fullName>
    </submittedName>
</protein>
<dbReference type="Gene3D" id="2.40.50.140">
    <property type="entry name" value="Nucleic acid-binding proteins"/>
    <property type="match status" value="1"/>
</dbReference>
<evidence type="ECO:0000256" key="8">
    <source>
        <dbReference type="ARBA" id="ARBA00023136"/>
    </source>
</evidence>
<dbReference type="InterPro" id="IPR040582">
    <property type="entry name" value="OB_MalK-like"/>
</dbReference>
<dbReference type="SMART" id="SM00382">
    <property type="entry name" value="AAA"/>
    <property type="match status" value="1"/>
</dbReference>
<organism evidence="10 11">
    <name type="scientific">Hoeflea prorocentri</name>
    <dbReference type="NCBI Taxonomy" id="1922333"/>
    <lineage>
        <taxon>Bacteria</taxon>
        <taxon>Pseudomonadati</taxon>
        <taxon>Pseudomonadota</taxon>
        <taxon>Alphaproteobacteria</taxon>
        <taxon>Hyphomicrobiales</taxon>
        <taxon>Rhizobiaceae</taxon>
        <taxon>Hoeflea</taxon>
    </lineage>
</organism>
<evidence type="ECO:0000313" key="11">
    <source>
        <dbReference type="Proteomes" id="UP001151234"/>
    </source>
</evidence>
<dbReference type="PANTHER" id="PTHR43875">
    <property type="entry name" value="MALTODEXTRIN IMPORT ATP-BINDING PROTEIN MSMX"/>
    <property type="match status" value="1"/>
</dbReference>
<evidence type="ECO:0000313" key="10">
    <source>
        <dbReference type="EMBL" id="MDA5397592.1"/>
    </source>
</evidence>
<sequence>MGQLVLNNVRKSYGTVDVIKGVDLNIERGDFCVFVGPSGCGKSTLLRMVSGLEAITDGTIAIDGQVVNDIPAADRGLAMVFQSYALYPHMSVRQNLSFGLENVNTPRAQIDEKVMEVAKMLQIDMLLDRKPKDLSGGQRQRVAIGRAVVREPSIFLFDEPLSNLDAELRVDMRGEIASLHRRLGNTMIYVTHDQVEAMTMADKIAVLRLGEVEQFGAPLDIYNHPANIFVAGFIGSPKMNFMEGTISASGDGKAEFHNGADTSFSVEANRFNLNGDDKVTLGYRPNHLTVVDEDKADLVVSVRDTEQLGGESFVYGNSDDGNPVTIHLSGQTPIEPDTRIGISINREHLHLFSTDTGDSLAAGLA</sequence>
<dbReference type="InterPro" id="IPR008995">
    <property type="entry name" value="Mo/tungstate-bd_C_term_dom"/>
</dbReference>
<dbReference type="SUPFAM" id="SSF50331">
    <property type="entry name" value="MOP-like"/>
    <property type="match status" value="1"/>
</dbReference>
<dbReference type="Pfam" id="PF17912">
    <property type="entry name" value="OB_MalK"/>
    <property type="match status" value="1"/>
</dbReference>
<feature type="domain" description="ABC transporter" evidence="9">
    <location>
        <begin position="4"/>
        <end position="234"/>
    </location>
</feature>